<evidence type="ECO:0000313" key="1">
    <source>
        <dbReference type="EMBL" id="VDN48260.1"/>
    </source>
</evidence>
<dbReference type="OrthoDB" id="1932681at2"/>
<name>A0A3P7P3X5_9FIRM</name>
<protein>
    <recommendedName>
        <fullName evidence="3">DUF692 domain-containing protein</fullName>
    </recommendedName>
</protein>
<dbReference type="InterPro" id="IPR007801">
    <property type="entry name" value="MbnB/TglH/ChrH"/>
</dbReference>
<dbReference type="Proteomes" id="UP000279029">
    <property type="component" value="Chromosome"/>
</dbReference>
<dbReference type="EMBL" id="LR130778">
    <property type="protein sequence ID" value="VDN48260.1"/>
    <property type="molecule type" value="Genomic_DNA"/>
</dbReference>
<dbReference type="AlphaFoldDB" id="A0A3P7P3X5"/>
<dbReference type="PANTHER" id="PTHR42194">
    <property type="entry name" value="UPF0276 PROTEIN HI_1600"/>
    <property type="match status" value="1"/>
</dbReference>
<organism evidence="1 2">
    <name type="scientific">Petrocella atlantisensis</name>
    <dbReference type="NCBI Taxonomy" id="2173034"/>
    <lineage>
        <taxon>Bacteria</taxon>
        <taxon>Bacillati</taxon>
        <taxon>Bacillota</taxon>
        <taxon>Clostridia</taxon>
        <taxon>Lachnospirales</taxon>
        <taxon>Vallitaleaceae</taxon>
        <taxon>Petrocella</taxon>
    </lineage>
</organism>
<dbReference type="KEGG" id="cbar:PATL70BA_2366"/>
<accession>A0A3P7P3X5</accession>
<proteinExistence type="predicted"/>
<evidence type="ECO:0008006" key="3">
    <source>
        <dbReference type="Google" id="ProtNLM"/>
    </source>
</evidence>
<evidence type="ECO:0000313" key="2">
    <source>
        <dbReference type="Proteomes" id="UP000279029"/>
    </source>
</evidence>
<dbReference type="RefSeq" id="WP_125137420.1">
    <property type="nucleotide sequence ID" value="NZ_LR130778.1"/>
</dbReference>
<dbReference type="SUPFAM" id="SSF51658">
    <property type="entry name" value="Xylose isomerase-like"/>
    <property type="match status" value="1"/>
</dbReference>
<dbReference type="Pfam" id="PF05114">
    <property type="entry name" value="MbnB_TglH_ChrH"/>
    <property type="match status" value="1"/>
</dbReference>
<gene>
    <name evidence="1" type="ORF">PATL70BA_2366</name>
</gene>
<sequence>MKLGCNYSKELMVLIEEDAVEIDCIKMGYFQPFIGLHEEVVKKKSILIHGFGKHEHIGMVDPDRNNEWQHMNDVLNQYESPHLAVHFAIYDKDLRMVEDIKKRLDEGVRIFKERLEVPLIIENMDYNPFYSPHYVKPEAVDPDFISEMCEKHDVGLLLDTAHASVSAYHLKMDVHDYLRRLPLHKVKEIHFVGTQMTEDKGLIDMHTPLTPRDYDLLDWLRYKCKPEIVTLEYGWPGSDFSWRTSKEEIKKQLIEIRKRF</sequence>
<dbReference type="InterPro" id="IPR036237">
    <property type="entry name" value="Xyl_isomerase-like_sf"/>
</dbReference>
<dbReference type="PANTHER" id="PTHR42194:SF1">
    <property type="entry name" value="UPF0276 PROTEIN HI_1600"/>
    <property type="match status" value="1"/>
</dbReference>
<dbReference type="Gene3D" id="3.20.20.150">
    <property type="entry name" value="Divalent-metal-dependent TIM barrel enzymes"/>
    <property type="match status" value="1"/>
</dbReference>
<keyword evidence="2" id="KW-1185">Reference proteome</keyword>
<reference evidence="1 2" key="1">
    <citation type="submission" date="2018-09" db="EMBL/GenBank/DDBJ databases">
        <authorList>
            <person name="Postec A."/>
        </authorList>
    </citation>
    <scope>NUCLEOTIDE SEQUENCE [LARGE SCALE GENOMIC DNA]</scope>
    <source>
        <strain evidence="1">70B-A</strain>
    </source>
</reference>